<name>A0AAD9SAQ2_PHOAM</name>
<accession>A0AAD9SAQ2</accession>
<dbReference type="Gene3D" id="3.20.20.100">
    <property type="entry name" value="NADP-dependent oxidoreductase domain"/>
    <property type="match status" value="1"/>
</dbReference>
<dbReference type="InterPro" id="IPR050791">
    <property type="entry name" value="Aldo-Keto_reductase"/>
</dbReference>
<dbReference type="PANTHER" id="PTHR43625">
    <property type="entry name" value="AFLATOXIN B1 ALDEHYDE REDUCTASE"/>
    <property type="match status" value="1"/>
</dbReference>
<gene>
    <name evidence="3" type="ORF">N8I77_007147</name>
</gene>
<dbReference type="GO" id="GO:0016491">
    <property type="term" value="F:oxidoreductase activity"/>
    <property type="evidence" value="ECO:0007669"/>
    <property type="project" value="UniProtKB-KW"/>
</dbReference>
<dbReference type="EMBL" id="JAUJFL010000004">
    <property type="protein sequence ID" value="KAK2604199.1"/>
    <property type="molecule type" value="Genomic_DNA"/>
</dbReference>
<protein>
    <recommendedName>
        <fullName evidence="2">NADP-dependent oxidoreductase domain-containing protein</fullName>
    </recommendedName>
</protein>
<organism evidence="3 4">
    <name type="scientific">Phomopsis amygdali</name>
    <name type="common">Fusicoccum amygdali</name>
    <dbReference type="NCBI Taxonomy" id="1214568"/>
    <lineage>
        <taxon>Eukaryota</taxon>
        <taxon>Fungi</taxon>
        <taxon>Dikarya</taxon>
        <taxon>Ascomycota</taxon>
        <taxon>Pezizomycotina</taxon>
        <taxon>Sordariomycetes</taxon>
        <taxon>Sordariomycetidae</taxon>
        <taxon>Diaporthales</taxon>
        <taxon>Diaporthaceae</taxon>
        <taxon>Diaporthe</taxon>
    </lineage>
</organism>
<dbReference type="InterPro" id="IPR036812">
    <property type="entry name" value="NAD(P)_OxRdtase_dom_sf"/>
</dbReference>
<evidence type="ECO:0000259" key="2">
    <source>
        <dbReference type="Pfam" id="PF00248"/>
    </source>
</evidence>
<evidence type="ECO:0000313" key="3">
    <source>
        <dbReference type="EMBL" id="KAK2604199.1"/>
    </source>
</evidence>
<dbReference type="AlphaFoldDB" id="A0AAD9SAQ2"/>
<comment type="caution">
    <text evidence="3">The sequence shown here is derived from an EMBL/GenBank/DDBJ whole genome shotgun (WGS) entry which is preliminary data.</text>
</comment>
<feature type="domain" description="NADP-dependent oxidoreductase" evidence="2">
    <location>
        <begin position="22"/>
        <end position="321"/>
    </location>
</feature>
<dbReference type="PANTHER" id="PTHR43625:SF40">
    <property type="entry name" value="ALDO-KETO REDUCTASE YAKC [NADP(+)]"/>
    <property type="match status" value="1"/>
</dbReference>
<proteinExistence type="predicted"/>
<dbReference type="InterPro" id="IPR023210">
    <property type="entry name" value="NADP_OxRdtase_dom"/>
</dbReference>
<keyword evidence="1" id="KW-0560">Oxidoreductase</keyword>
<evidence type="ECO:0000256" key="1">
    <source>
        <dbReference type="ARBA" id="ARBA00023002"/>
    </source>
</evidence>
<keyword evidence="4" id="KW-1185">Reference proteome</keyword>
<dbReference type="SUPFAM" id="SSF51430">
    <property type="entry name" value="NAD(P)-linked oxidoreductase"/>
    <property type="match status" value="1"/>
</dbReference>
<evidence type="ECO:0000313" key="4">
    <source>
        <dbReference type="Proteomes" id="UP001265746"/>
    </source>
</evidence>
<dbReference type="GO" id="GO:0005737">
    <property type="term" value="C:cytoplasm"/>
    <property type="evidence" value="ECO:0007669"/>
    <property type="project" value="TreeGrafter"/>
</dbReference>
<reference evidence="3" key="1">
    <citation type="submission" date="2023-06" db="EMBL/GenBank/DDBJ databases">
        <authorList>
            <person name="Noh H."/>
        </authorList>
    </citation>
    <scope>NUCLEOTIDE SEQUENCE</scope>
    <source>
        <strain evidence="3">DUCC20226</strain>
    </source>
</reference>
<sequence>MPSPNQLPKKQFGKNGPQVPTLGFGLMGLSSTYGAVPPDEERLKVLDRAWELGASFWDTAQEYGDSEVLVGKWLAKHPERRQDIFLATKFGISWTIRDGKVNMFLDSSPENCRKVCGEALQKLGVDYLDIFYVHRFDGKTPVEKTMEALLELKKQGKIKHIGFCECSSETLRRGVAMGPVAAVQIEYNPWTLDIEGQVGTHLLATCRELGVAVVTFSPLGRGFLTGRYKSLDDLEANDARRMLPRFNPENFPKNLELLKIFQDLAAKKDATPAQVVLAWILAQGPEFFPIPGTKNLKYLEQNLGALKVEITAQDDTQIRSTIESMGGAAGERLPAGVPGSFADTPQL</sequence>
<dbReference type="Proteomes" id="UP001265746">
    <property type="component" value="Unassembled WGS sequence"/>
</dbReference>
<dbReference type="Pfam" id="PF00248">
    <property type="entry name" value="Aldo_ket_red"/>
    <property type="match status" value="1"/>
</dbReference>